<feature type="compositionally biased region" description="Polar residues" evidence="1">
    <location>
        <begin position="61"/>
        <end position="70"/>
    </location>
</feature>
<dbReference type="EMBL" id="MU007033">
    <property type="protein sequence ID" value="KAF2431187.1"/>
    <property type="molecule type" value="Genomic_DNA"/>
</dbReference>
<reference evidence="2" key="1">
    <citation type="journal article" date="2020" name="Stud. Mycol.">
        <title>101 Dothideomycetes genomes: a test case for predicting lifestyles and emergence of pathogens.</title>
        <authorList>
            <person name="Haridas S."/>
            <person name="Albert R."/>
            <person name="Binder M."/>
            <person name="Bloem J."/>
            <person name="Labutti K."/>
            <person name="Salamov A."/>
            <person name="Andreopoulos B."/>
            <person name="Baker S."/>
            <person name="Barry K."/>
            <person name="Bills G."/>
            <person name="Bluhm B."/>
            <person name="Cannon C."/>
            <person name="Castanera R."/>
            <person name="Culley D."/>
            <person name="Daum C."/>
            <person name="Ezra D."/>
            <person name="Gonzalez J."/>
            <person name="Henrissat B."/>
            <person name="Kuo A."/>
            <person name="Liang C."/>
            <person name="Lipzen A."/>
            <person name="Lutzoni F."/>
            <person name="Magnuson J."/>
            <person name="Mondo S."/>
            <person name="Nolan M."/>
            <person name="Ohm R."/>
            <person name="Pangilinan J."/>
            <person name="Park H.-J."/>
            <person name="Ramirez L."/>
            <person name="Alfaro M."/>
            <person name="Sun H."/>
            <person name="Tritt A."/>
            <person name="Yoshinaga Y."/>
            <person name="Zwiers L.-H."/>
            <person name="Turgeon B."/>
            <person name="Goodwin S."/>
            <person name="Spatafora J."/>
            <person name="Crous P."/>
            <person name="Grigoriev I."/>
        </authorList>
    </citation>
    <scope>NUCLEOTIDE SEQUENCE</scope>
    <source>
        <strain evidence="2">CBS 130266</strain>
    </source>
</reference>
<evidence type="ECO:0008006" key="4">
    <source>
        <dbReference type="Google" id="ProtNLM"/>
    </source>
</evidence>
<feature type="compositionally biased region" description="Polar residues" evidence="1">
    <location>
        <begin position="594"/>
        <end position="605"/>
    </location>
</feature>
<feature type="region of interest" description="Disordered" evidence="1">
    <location>
        <begin position="479"/>
        <end position="499"/>
    </location>
</feature>
<feature type="compositionally biased region" description="Acidic residues" evidence="1">
    <location>
        <begin position="94"/>
        <end position="107"/>
    </location>
</feature>
<dbReference type="AlphaFoldDB" id="A0A9P4NT38"/>
<accession>A0A9P4NT38</accession>
<keyword evidence="3" id="KW-1185">Reference proteome</keyword>
<dbReference type="InterPro" id="IPR052833">
    <property type="entry name" value="Telomeric_DNA-bd_trans-reg"/>
</dbReference>
<evidence type="ECO:0000313" key="2">
    <source>
        <dbReference type="EMBL" id="KAF2431187.1"/>
    </source>
</evidence>
<sequence>MARSRRTTPQAQVERPVATIAPAATAPATRGTRARSTRSQSRDFPVAATQPAPTRKGRNLRQASVESASSVEGRPSRGQRRNVRDAAAVRDLTTVEEDPASEEEEPEAVPHAEDASTPPRNFRGEPQSPGAISGTTAISALSDYDAANLDREAMITGLVALYTSSEDLIRVAAPPKHNPSRLRDHIQEIKKPDSSVANRLNKNERSFVNNKNDYGDNSGSSAGYIDAQTVMKSIYGLQSLPSRDSHAWRLIEILQTANLAWLAKWIVSADRDSSATWDRMRNLDHMFPRDFLYTLYQSSQRGASPSRVAGSSALITETFRVALEIRTQVAILAFTRNYQRDDFDAEQTIRNSFYNTDATDNDTLRAWDVNGLGSGDLGLLPEFDQEMQKRVSDFRNTFRRDADAIASGASEELQNLQADFPWSGFAVRVLEWVRRRHGELSISIEQKGGAGGIAGSIKDEFELDNSLLVTQATPYPKSATTTISRGDASAKKRSRRSPISVKAIRDAKKRVSAAAASAKENVTQEPVEPDLEPLLEPEVEIEENGVTTRQDRPDDDWQQIDDNEIVDEMESEVVQPRLSQAAQNLINKGKANKENVSVTQKASQPKQRRFIDPQPDAQRIEFDSGGEGGSQQIPAKRRIDKRALPADIKEQDEDDVSEEEGFERDNRQASAADRRRAETSSTARRAGKQRARLSPKRARTEHLESSAPHDHDFQDDSTSGDDLGRRTQSNIRQSTQYAIRPAKSMQKRKGWTLEQETALLDYIEEYGTSWAQIKAIDAGTQDEDDTEDVGDGPNLLHGRDQVALKDKARNMRFAFHKSRTRLPRHFENVTLTKQQKRTLDALQIPYV</sequence>
<protein>
    <recommendedName>
        <fullName evidence="4">Myb-like domain-containing protein</fullName>
    </recommendedName>
</protein>
<feature type="compositionally biased region" description="Low complexity" evidence="1">
    <location>
        <begin position="15"/>
        <end position="31"/>
    </location>
</feature>
<feature type="compositionally biased region" description="Basic and acidic residues" evidence="1">
    <location>
        <begin position="698"/>
        <end position="714"/>
    </location>
</feature>
<feature type="compositionally biased region" description="Basic residues" evidence="1">
    <location>
        <begin position="685"/>
        <end position="697"/>
    </location>
</feature>
<dbReference type="Proteomes" id="UP000800235">
    <property type="component" value="Unassembled WGS sequence"/>
</dbReference>
<comment type="caution">
    <text evidence="2">The sequence shown here is derived from an EMBL/GenBank/DDBJ whole genome shotgun (WGS) entry which is preliminary data.</text>
</comment>
<proteinExistence type="predicted"/>
<dbReference type="OrthoDB" id="5398572at2759"/>
<evidence type="ECO:0000256" key="1">
    <source>
        <dbReference type="SAM" id="MobiDB-lite"/>
    </source>
</evidence>
<dbReference type="GO" id="GO:0010833">
    <property type="term" value="P:telomere maintenance via telomere lengthening"/>
    <property type="evidence" value="ECO:0007669"/>
    <property type="project" value="TreeGrafter"/>
</dbReference>
<dbReference type="PANTHER" id="PTHR47807:SF1">
    <property type="entry name" value="PROTEIN TBF1"/>
    <property type="match status" value="1"/>
</dbReference>
<evidence type="ECO:0000313" key="3">
    <source>
        <dbReference type="Proteomes" id="UP000800235"/>
    </source>
</evidence>
<dbReference type="PANTHER" id="PTHR47807">
    <property type="entry name" value="PROTEIN TBF1"/>
    <property type="match status" value="1"/>
</dbReference>
<feature type="compositionally biased region" description="Basic and acidic residues" evidence="1">
    <location>
        <begin position="663"/>
        <end position="678"/>
    </location>
</feature>
<organism evidence="2 3">
    <name type="scientific">Tothia fuscella</name>
    <dbReference type="NCBI Taxonomy" id="1048955"/>
    <lineage>
        <taxon>Eukaryota</taxon>
        <taxon>Fungi</taxon>
        <taxon>Dikarya</taxon>
        <taxon>Ascomycota</taxon>
        <taxon>Pezizomycotina</taxon>
        <taxon>Dothideomycetes</taxon>
        <taxon>Pleosporomycetidae</taxon>
        <taxon>Venturiales</taxon>
        <taxon>Cylindrosympodiaceae</taxon>
        <taxon>Tothia</taxon>
    </lineage>
</organism>
<feature type="region of interest" description="Disordered" evidence="1">
    <location>
        <begin position="537"/>
        <end position="557"/>
    </location>
</feature>
<name>A0A9P4NT38_9PEZI</name>
<feature type="compositionally biased region" description="Acidic residues" evidence="1">
    <location>
        <begin position="650"/>
        <end position="662"/>
    </location>
</feature>
<dbReference type="GO" id="GO:0003691">
    <property type="term" value="F:double-stranded telomeric DNA binding"/>
    <property type="evidence" value="ECO:0007669"/>
    <property type="project" value="TreeGrafter"/>
</dbReference>
<gene>
    <name evidence="2" type="ORF">EJ08DRAFT_733424</name>
</gene>
<feature type="region of interest" description="Disordered" evidence="1">
    <location>
        <begin position="588"/>
        <end position="733"/>
    </location>
</feature>
<feature type="region of interest" description="Disordered" evidence="1">
    <location>
        <begin position="1"/>
        <end position="134"/>
    </location>
</feature>
<dbReference type="Gene3D" id="1.10.10.60">
    <property type="entry name" value="Homeodomain-like"/>
    <property type="match status" value="1"/>
</dbReference>